<comment type="caution">
    <text evidence="2">The sequence shown here is derived from an EMBL/GenBank/DDBJ whole genome shotgun (WGS) entry which is preliminary data.</text>
</comment>
<evidence type="ECO:0000313" key="3">
    <source>
        <dbReference type="Proteomes" id="UP001211065"/>
    </source>
</evidence>
<name>A0AAD5TUU5_9FUNG</name>
<dbReference type="Proteomes" id="UP001211065">
    <property type="component" value="Unassembled WGS sequence"/>
</dbReference>
<dbReference type="AlphaFoldDB" id="A0AAD5TUU5"/>
<evidence type="ECO:0000256" key="1">
    <source>
        <dbReference type="SAM" id="Coils"/>
    </source>
</evidence>
<evidence type="ECO:0000313" key="2">
    <source>
        <dbReference type="EMBL" id="KAJ3199698.1"/>
    </source>
</evidence>
<sequence length="263" mass="29653">MKESAKTSGIFLASWLCSREWKIKDLNDARVSSDERAAKATELISYLDCFLEWSAVYFKEFTSWFFKTFRSIDSAVRLVKKTKKRESKKLKIKELRELLLEEEKISQNSMEQLLQHLSKFYQQSLAVSNYKMTMEDFKSSISNTTAATAETTTPCLSCNACLNDKPCNSLTQLSNSSNGTSSTSIENPLTRLISNESLFNEENPFENANANNARTTSQLSLIAASPQVSSNNLLSDTDVIDLVNWFQVMLVDSTVDQENPCPP</sequence>
<dbReference type="EMBL" id="JADGJW010002055">
    <property type="protein sequence ID" value="KAJ3199698.1"/>
    <property type="molecule type" value="Genomic_DNA"/>
</dbReference>
<protein>
    <submittedName>
        <fullName evidence="2">Uncharacterized protein</fullName>
    </submittedName>
</protein>
<organism evidence="2 3">
    <name type="scientific">Clydaea vesicula</name>
    <dbReference type="NCBI Taxonomy" id="447962"/>
    <lineage>
        <taxon>Eukaryota</taxon>
        <taxon>Fungi</taxon>
        <taxon>Fungi incertae sedis</taxon>
        <taxon>Chytridiomycota</taxon>
        <taxon>Chytridiomycota incertae sedis</taxon>
        <taxon>Chytridiomycetes</taxon>
        <taxon>Lobulomycetales</taxon>
        <taxon>Lobulomycetaceae</taxon>
        <taxon>Clydaea</taxon>
    </lineage>
</organism>
<keyword evidence="3" id="KW-1185">Reference proteome</keyword>
<accession>A0AAD5TUU5</accession>
<reference evidence="2" key="1">
    <citation type="submission" date="2020-05" db="EMBL/GenBank/DDBJ databases">
        <title>Phylogenomic resolution of chytrid fungi.</title>
        <authorList>
            <person name="Stajich J.E."/>
            <person name="Amses K."/>
            <person name="Simmons R."/>
            <person name="Seto K."/>
            <person name="Myers J."/>
            <person name="Bonds A."/>
            <person name="Quandt C.A."/>
            <person name="Barry K."/>
            <person name="Liu P."/>
            <person name="Grigoriev I."/>
            <person name="Longcore J.E."/>
            <person name="James T.Y."/>
        </authorList>
    </citation>
    <scope>NUCLEOTIDE SEQUENCE</scope>
    <source>
        <strain evidence="2">JEL0476</strain>
    </source>
</reference>
<gene>
    <name evidence="2" type="ORF">HK099_003045</name>
</gene>
<feature type="coiled-coil region" evidence="1">
    <location>
        <begin position="78"/>
        <end position="105"/>
    </location>
</feature>
<keyword evidence="1" id="KW-0175">Coiled coil</keyword>
<proteinExistence type="predicted"/>